<dbReference type="CDD" id="cd02233">
    <property type="entry name" value="cupin_HNL-like"/>
    <property type="match status" value="1"/>
</dbReference>
<accession>A0A1H9XBH1</accession>
<dbReference type="OrthoDB" id="9802489at2"/>
<feature type="compositionally biased region" description="Basic and acidic residues" evidence="2">
    <location>
        <begin position="131"/>
        <end position="140"/>
    </location>
</feature>
<dbReference type="PANTHER" id="PTHR43698">
    <property type="entry name" value="RIBD C-TERMINAL DOMAIN CONTAINING PROTEIN"/>
    <property type="match status" value="1"/>
</dbReference>
<dbReference type="AlphaFoldDB" id="A0A1H9XBH1"/>
<dbReference type="GO" id="GO:0006355">
    <property type="term" value="P:regulation of DNA-templated transcription"/>
    <property type="evidence" value="ECO:0007669"/>
    <property type="project" value="InterPro"/>
</dbReference>
<dbReference type="PANTHER" id="PTHR43698:SF1">
    <property type="entry name" value="BLL4564 PROTEIN"/>
    <property type="match status" value="1"/>
</dbReference>
<dbReference type="Proteomes" id="UP000199019">
    <property type="component" value="Unassembled WGS sequence"/>
</dbReference>
<evidence type="ECO:0000313" key="4">
    <source>
        <dbReference type="EMBL" id="SES43381.1"/>
    </source>
</evidence>
<feature type="region of interest" description="Disordered" evidence="2">
    <location>
        <begin position="108"/>
        <end position="140"/>
    </location>
</feature>
<dbReference type="Gene3D" id="2.60.120.10">
    <property type="entry name" value="Jelly Rolls"/>
    <property type="match status" value="1"/>
</dbReference>
<dbReference type="InterPro" id="IPR047263">
    <property type="entry name" value="HNL-like_cupin"/>
</dbReference>
<keyword evidence="1" id="KW-0238">DNA-binding</keyword>
<dbReference type="InterPro" id="IPR011051">
    <property type="entry name" value="RmlC_Cupin_sf"/>
</dbReference>
<keyword evidence="5" id="KW-1185">Reference proteome</keyword>
<dbReference type="Pfam" id="PF02311">
    <property type="entry name" value="AraC_binding"/>
    <property type="match status" value="1"/>
</dbReference>
<evidence type="ECO:0000259" key="3">
    <source>
        <dbReference type="Pfam" id="PF02311"/>
    </source>
</evidence>
<dbReference type="STRING" id="587636.SAMN05216199_3613"/>
<evidence type="ECO:0000256" key="1">
    <source>
        <dbReference type="ARBA" id="ARBA00023125"/>
    </source>
</evidence>
<dbReference type="EMBL" id="FOHB01000007">
    <property type="protein sequence ID" value="SES43381.1"/>
    <property type="molecule type" value="Genomic_DNA"/>
</dbReference>
<protein>
    <submittedName>
        <fullName evidence="4">Cupin domain protein</fullName>
    </submittedName>
</protein>
<organism evidence="4 5">
    <name type="scientific">Pedococcus cremeus</name>
    <dbReference type="NCBI Taxonomy" id="587636"/>
    <lineage>
        <taxon>Bacteria</taxon>
        <taxon>Bacillati</taxon>
        <taxon>Actinomycetota</taxon>
        <taxon>Actinomycetes</taxon>
        <taxon>Micrococcales</taxon>
        <taxon>Intrasporangiaceae</taxon>
        <taxon>Pedococcus</taxon>
    </lineage>
</organism>
<evidence type="ECO:0000256" key="2">
    <source>
        <dbReference type="SAM" id="MobiDB-lite"/>
    </source>
</evidence>
<dbReference type="GO" id="GO:0003677">
    <property type="term" value="F:DNA binding"/>
    <property type="evidence" value="ECO:0007669"/>
    <property type="project" value="UniProtKB-KW"/>
</dbReference>
<dbReference type="RefSeq" id="WP_091761289.1">
    <property type="nucleotide sequence ID" value="NZ_FOHB01000007.1"/>
</dbReference>
<dbReference type="SUPFAM" id="SSF51182">
    <property type="entry name" value="RmlC-like cupins"/>
    <property type="match status" value="1"/>
</dbReference>
<reference evidence="5" key="1">
    <citation type="submission" date="2016-10" db="EMBL/GenBank/DDBJ databases">
        <authorList>
            <person name="Varghese N."/>
            <person name="Submissions S."/>
        </authorList>
    </citation>
    <scope>NUCLEOTIDE SEQUENCE [LARGE SCALE GENOMIC DNA]</scope>
    <source>
        <strain evidence="5">CGMCC 1.6963</strain>
    </source>
</reference>
<sequence>MRRLQHAAGAEPAPPEVVSGSAWIRSLAHPEAPSRLVVDDVTFAPGSHTIWHRHPCGQVLVVTAGAGWLQARGRPALAVREGDVVWVEPDEEHWHGAAPDQLLRHLSIQEHDDGRAADLGEPLAAGTYPPRPRDPEEDPR</sequence>
<name>A0A1H9XBH1_9MICO</name>
<dbReference type="InterPro" id="IPR003313">
    <property type="entry name" value="AraC-bd"/>
</dbReference>
<proteinExistence type="predicted"/>
<feature type="compositionally biased region" description="Basic and acidic residues" evidence="2">
    <location>
        <begin position="108"/>
        <end position="118"/>
    </location>
</feature>
<dbReference type="InterPro" id="IPR014710">
    <property type="entry name" value="RmlC-like_jellyroll"/>
</dbReference>
<feature type="domain" description="AraC-type arabinose-binding/dimerisation" evidence="3">
    <location>
        <begin position="45"/>
        <end position="121"/>
    </location>
</feature>
<gene>
    <name evidence="4" type="ORF">SAMN05216199_3613</name>
</gene>
<evidence type="ECO:0000313" key="5">
    <source>
        <dbReference type="Proteomes" id="UP000199019"/>
    </source>
</evidence>